<accession>A0A068WI24</accession>
<reference evidence="1 2" key="1">
    <citation type="journal article" date="2013" name="Nature">
        <title>The genomes of four tapeworm species reveal adaptations to parasitism.</title>
        <authorList>
            <person name="Tsai I.J."/>
            <person name="Zarowiecki M."/>
            <person name="Holroyd N."/>
            <person name="Garciarrubio A."/>
            <person name="Sanchez-Flores A."/>
            <person name="Brooks K.L."/>
            <person name="Tracey A."/>
            <person name="Bobes R.J."/>
            <person name="Fragoso G."/>
            <person name="Sciutto E."/>
            <person name="Aslett M."/>
            <person name="Beasley H."/>
            <person name="Bennett H.M."/>
            <person name="Cai J."/>
            <person name="Camicia F."/>
            <person name="Clark R."/>
            <person name="Cucher M."/>
            <person name="De Silva N."/>
            <person name="Day T.A."/>
            <person name="Deplazes P."/>
            <person name="Estrada K."/>
            <person name="Fernandez C."/>
            <person name="Holland P.W."/>
            <person name="Hou J."/>
            <person name="Hu S."/>
            <person name="Huckvale T."/>
            <person name="Hung S.S."/>
            <person name="Kamenetzky L."/>
            <person name="Keane J.A."/>
            <person name="Kiss F."/>
            <person name="Koziol U."/>
            <person name="Lambert O."/>
            <person name="Liu K."/>
            <person name="Luo X."/>
            <person name="Luo Y."/>
            <person name="Macchiaroli N."/>
            <person name="Nichol S."/>
            <person name="Paps J."/>
            <person name="Parkinson J."/>
            <person name="Pouchkina-Stantcheva N."/>
            <person name="Riddiford N."/>
            <person name="Rosenzvit M."/>
            <person name="Salinas G."/>
            <person name="Wasmuth J.D."/>
            <person name="Zamanian M."/>
            <person name="Zheng Y."/>
            <person name="Cai X."/>
            <person name="Soberon X."/>
            <person name="Olson P.D."/>
            <person name="Laclette J.P."/>
            <person name="Brehm K."/>
            <person name="Berriman M."/>
            <person name="Garciarrubio A."/>
            <person name="Bobes R.J."/>
            <person name="Fragoso G."/>
            <person name="Sanchez-Flores A."/>
            <person name="Estrada K."/>
            <person name="Cevallos M.A."/>
            <person name="Morett E."/>
            <person name="Gonzalez V."/>
            <person name="Portillo T."/>
            <person name="Ochoa-Leyva A."/>
            <person name="Jose M.V."/>
            <person name="Sciutto E."/>
            <person name="Landa A."/>
            <person name="Jimenez L."/>
            <person name="Valdes V."/>
            <person name="Carrero J.C."/>
            <person name="Larralde C."/>
            <person name="Morales-Montor J."/>
            <person name="Limon-Lason J."/>
            <person name="Soberon X."/>
            <person name="Laclette J.P."/>
        </authorList>
    </citation>
    <scope>NUCLEOTIDE SEQUENCE [LARGE SCALE GENOMIC DNA]</scope>
</reference>
<evidence type="ECO:0000313" key="2">
    <source>
        <dbReference type="Proteomes" id="UP000492820"/>
    </source>
</evidence>
<dbReference type="WBParaSite" id="EgrG_001005300">
    <property type="protein sequence ID" value="EgrG_001005300"/>
    <property type="gene ID" value="EgrG_001005300"/>
</dbReference>
<dbReference type="EMBL" id="LK028577">
    <property type="protein sequence ID" value="CDS17310.1"/>
    <property type="molecule type" value="Genomic_DNA"/>
</dbReference>
<protein>
    <submittedName>
        <fullName evidence="1 3">Uncharacterized protein</fullName>
    </submittedName>
</protein>
<dbReference type="AlphaFoldDB" id="A0A068WI24"/>
<reference evidence="1" key="2">
    <citation type="submission" date="2014-06" db="EMBL/GenBank/DDBJ databases">
        <authorList>
            <person name="Aslett M."/>
        </authorList>
    </citation>
    <scope>NUCLEOTIDE SEQUENCE</scope>
</reference>
<name>A0A068WI24_ECHGR</name>
<sequence length="80" mass="8966">MPAQDGGENRGAEYSLLGWECQPLGPGQGQELRSTHALRWPPRGDRHLHRPSYGLNLLRLLLRHSTYSGGSPVSHQRRAK</sequence>
<evidence type="ECO:0000313" key="1">
    <source>
        <dbReference type="EMBL" id="CDS17310.1"/>
    </source>
</evidence>
<gene>
    <name evidence="1" type="ORF">EgrG_001005300</name>
</gene>
<proteinExistence type="predicted"/>
<reference evidence="3" key="3">
    <citation type="submission" date="2020-10" db="UniProtKB">
        <authorList>
            <consortium name="WormBaseParasite"/>
        </authorList>
    </citation>
    <scope>IDENTIFICATION</scope>
</reference>
<dbReference type="Proteomes" id="UP000492820">
    <property type="component" value="Unassembled WGS sequence"/>
</dbReference>
<organism evidence="1">
    <name type="scientific">Echinococcus granulosus</name>
    <name type="common">Hydatid tapeworm</name>
    <dbReference type="NCBI Taxonomy" id="6210"/>
    <lineage>
        <taxon>Eukaryota</taxon>
        <taxon>Metazoa</taxon>
        <taxon>Spiralia</taxon>
        <taxon>Lophotrochozoa</taxon>
        <taxon>Platyhelminthes</taxon>
        <taxon>Cestoda</taxon>
        <taxon>Eucestoda</taxon>
        <taxon>Cyclophyllidea</taxon>
        <taxon>Taeniidae</taxon>
        <taxon>Echinococcus</taxon>
        <taxon>Echinococcus granulosus group</taxon>
    </lineage>
</organism>
<evidence type="ECO:0000313" key="3">
    <source>
        <dbReference type="WBParaSite" id="EgrG_001005300"/>
    </source>
</evidence>